<dbReference type="InterPro" id="IPR009959">
    <property type="entry name" value="Cyclase_SnoaL-like"/>
</dbReference>
<dbReference type="Pfam" id="PF07366">
    <property type="entry name" value="SnoaL"/>
    <property type="match status" value="1"/>
</dbReference>
<dbReference type="PROSITE" id="PS51318">
    <property type="entry name" value="TAT"/>
    <property type="match status" value="1"/>
</dbReference>
<comment type="caution">
    <text evidence="2">The sequence shown here is derived from an EMBL/GenBank/DDBJ whole genome shotgun (WGS) entry which is preliminary data.</text>
</comment>
<keyword evidence="1" id="KW-0732">Signal</keyword>
<feature type="chain" id="PRO_5041686300" description="Ester cyclase" evidence="1">
    <location>
        <begin position="33"/>
        <end position="169"/>
    </location>
</feature>
<sequence length="169" mass="17884">MPTEVTMQNRRQVTAAALLLGGGLLTPALARAATAPQSLADRFAATLSAGDIDGFSELFADTYVNHQQSAAAPPPANVTPKQATVAFFKARLAAMPDLKVDIEVVVADKDHVAASFVYSGTHKGAYFGVAPTGRALRFTSCDIFRVQDDRIVEHWGMGDIAGVLAQLRA</sequence>
<dbReference type="GO" id="GO:0030638">
    <property type="term" value="P:polyketide metabolic process"/>
    <property type="evidence" value="ECO:0007669"/>
    <property type="project" value="InterPro"/>
</dbReference>
<gene>
    <name evidence="2" type="ORF">A8145_14880</name>
</gene>
<accession>A0AA91J2G0</accession>
<reference evidence="2 3" key="1">
    <citation type="submission" date="2016-05" db="EMBL/GenBank/DDBJ databases">
        <authorList>
            <person name="Ramsay J.P."/>
        </authorList>
    </citation>
    <scope>NUCLEOTIDE SEQUENCE [LARGE SCALE GENOMIC DNA]</scope>
    <source>
        <strain evidence="2 3">NZP2042</strain>
    </source>
</reference>
<dbReference type="SUPFAM" id="SSF54427">
    <property type="entry name" value="NTF2-like"/>
    <property type="match status" value="1"/>
</dbReference>
<proteinExistence type="predicted"/>
<evidence type="ECO:0000313" key="2">
    <source>
        <dbReference type="EMBL" id="OBQ65452.1"/>
    </source>
</evidence>
<dbReference type="InterPro" id="IPR032710">
    <property type="entry name" value="NTF2-like_dom_sf"/>
</dbReference>
<feature type="signal peptide" evidence="1">
    <location>
        <begin position="1"/>
        <end position="32"/>
    </location>
</feature>
<dbReference type="AlphaFoldDB" id="A0AA91J2G0"/>
<evidence type="ECO:0008006" key="4">
    <source>
        <dbReference type="Google" id="ProtNLM"/>
    </source>
</evidence>
<protein>
    <recommendedName>
        <fullName evidence="4">Ester cyclase</fullName>
    </recommendedName>
</protein>
<dbReference type="PANTHER" id="PTHR38436">
    <property type="entry name" value="POLYKETIDE CYCLASE SNOAL-LIKE DOMAIN"/>
    <property type="match status" value="1"/>
</dbReference>
<dbReference type="Gene3D" id="3.10.450.50">
    <property type="match status" value="1"/>
</dbReference>
<evidence type="ECO:0000313" key="3">
    <source>
        <dbReference type="Proteomes" id="UP000093737"/>
    </source>
</evidence>
<evidence type="ECO:0000256" key="1">
    <source>
        <dbReference type="SAM" id="SignalP"/>
    </source>
</evidence>
<name>A0AA91J2G0_RHILI</name>
<dbReference type="EMBL" id="LYTK01000012">
    <property type="protein sequence ID" value="OBQ65452.1"/>
    <property type="molecule type" value="Genomic_DNA"/>
</dbReference>
<organism evidence="2 3">
    <name type="scientific">Rhizobium loti</name>
    <name type="common">Mesorhizobium loti</name>
    <dbReference type="NCBI Taxonomy" id="381"/>
    <lineage>
        <taxon>Bacteria</taxon>
        <taxon>Pseudomonadati</taxon>
        <taxon>Pseudomonadota</taxon>
        <taxon>Alphaproteobacteria</taxon>
        <taxon>Hyphomicrobiales</taxon>
        <taxon>Phyllobacteriaceae</taxon>
        <taxon>Mesorhizobium</taxon>
    </lineage>
</organism>
<dbReference type="InterPro" id="IPR006311">
    <property type="entry name" value="TAT_signal"/>
</dbReference>
<dbReference type="Proteomes" id="UP000093737">
    <property type="component" value="Unassembled WGS sequence"/>
</dbReference>
<dbReference type="PANTHER" id="PTHR38436:SF1">
    <property type="entry name" value="ESTER CYCLASE"/>
    <property type="match status" value="1"/>
</dbReference>